<protein>
    <submittedName>
        <fullName evidence="2">Uncharacterized protein</fullName>
    </submittedName>
</protein>
<dbReference type="InterPro" id="IPR029286">
    <property type="entry name" value="AUNIP"/>
</dbReference>
<reference evidence="2" key="2">
    <citation type="submission" date="2025-09" db="UniProtKB">
        <authorList>
            <consortium name="Ensembl"/>
        </authorList>
    </citation>
    <scope>IDENTIFICATION</scope>
</reference>
<dbReference type="Ensembl" id="ENSMMOT00000025521.1">
    <property type="protein sequence ID" value="ENSMMOP00000025102.1"/>
    <property type="gene ID" value="ENSMMOG00000019061.1"/>
</dbReference>
<name>A0A3Q4BU04_MOLML</name>
<dbReference type="OMA" id="QDPLFTC"/>
<proteinExistence type="predicted"/>
<accession>A0A3Q4BU04</accession>
<dbReference type="Proteomes" id="UP000261620">
    <property type="component" value="Unplaced"/>
</dbReference>
<organism evidence="2 3">
    <name type="scientific">Mola mola</name>
    <name type="common">Ocean sunfish</name>
    <name type="synonym">Tetraodon mola</name>
    <dbReference type="NCBI Taxonomy" id="94237"/>
    <lineage>
        <taxon>Eukaryota</taxon>
        <taxon>Metazoa</taxon>
        <taxon>Chordata</taxon>
        <taxon>Craniata</taxon>
        <taxon>Vertebrata</taxon>
        <taxon>Euteleostomi</taxon>
        <taxon>Actinopterygii</taxon>
        <taxon>Neopterygii</taxon>
        <taxon>Teleostei</taxon>
        <taxon>Neoteleostei</taxon>
        <taxon>Acanthomorphata</taxon>
        <taxon>Eupercaria</taxon>
        <taxon>Tetraodontiformes</taxon>
        <taxon>Molidae</taxon>
        <taxon>Mola</taxon>
    </lineage>
</organism>
<sequence length="324" mass="36357">MSEVAIVDPVLPSTTCTSIAPKPVTPGTKRAREMGLDSQNSVPGVDHEWENLPEAAAWHKQSSSHPPSQKFEEQFEELNPPQSKRRLIATSSLSCDSQLSLKAWSQDPLFTYSQYSECDLENQQNTTAKDFHDFEPPLFNSPQNGEVFGLHLDVEATTSTRKSFKGIISSLMDDEKENRFLSPKSPSKHSTHSDIEPRSTLSGPHQKTVSPRKNFPVHLQKMADKGHSCDSQFIWTKPRHSPIKQQQLSLRAVDEDSLATLFTQDSEGFRVIAHRGVHERSPLKDQTSNVSTWMVRAAAYKSVVEENVEDEMLFTQDSQGNLQA</sequence>
<feature type="region of interest" description="Disordered" evidence="1">
    <location>
        <begin position="53"/>
        <end position="83"/>
    </location>
</feature>
<feature type="region of interest" description="Disordered" evidence="1">
    <location>
        <begin position="176"/>
        <end position="213"/>
    </location>
</feature>
<reference evidence="2" key="1">
    <citation type="submission" date="2025-08" db="UniProtKB">
        <authorList>
            <consortium name="Ensembl"/>
        </authorList>
    </citation>
    <scope>IDENTIFICATION</scope>
</reference>
<evidence type="ECO:0000313" key="2">
    <source>
        <dbReference type="Ensembl" id="ENSMMOP00000025102.1"/>
    </source>
</evidence>
<dbReference type="Pfam" id="PF15334">
    <property type="entry name" value="AIB"/>
    <property type="match status" value="1"/>
</dbReference>
<evidence type="ECO:0000256" key="1">
    <source>
        <dbReference type="SAM" id="MobiDB-lite"/>
    </source>
</evidence>
<dbReference type="AlphaFoldDB" id="A0A3Q4BU04"/>
<evidence type="ECO:0000313" key="3">
    <source>
        <dbReference type="Proteomes" id="UP000261620"/>
    </source>
</evidence>
<dbReference type="STRING" id="94237.ENSMMOP00000025102"/>
<keyword evidence="3" id="KW-1185">Reference proteome</keyword>
<feature type="compositionally biased region" description="Polar residues" evidence="1">
    <location>
        <begin position="199"/>
        <end position="211"/>
    </location>
</feature>